<feature type="region of interest" description="Disordered" evidence="1">
    <location>
        <begin position="153"/>
        <end position="223"/>
    </location>
</feature>
<evidence type="ECO:0000313" key="3">
    <source>
        <dbReference type="Proteomes" id="UP000799640"/>
    </source>
</evidence>
<evidence type="ECO:0000313" key="2">
    <source>
        <dbReference type="EMBL" id="KAF2399217.1"/>
    </source>
</evidence>
<keyword evidence="3" id="KW-1185">Reference proteome</keyword>
<reference evidence="2" key="1">
    <citation type="journal article" date="2020" name="Stud. Mycol.">
        <title>101 Dothideomycetes genomes: a test case for predicting lifestyles and emergence of pathogens.</title>
        <authorList>
            <person name="Haridas S."/>
            <person name="Albert R."/>
            <person name="Binder M."/>
            <person name="Bloem J."/>
            <person name="Labutti K."/>
            <person name="Salamov A."/>
            <person name="Andreopoulos B."/>
            <person name="Baker S."/>
            <person name="Barry K."/>
            <person name="Bills G."/>
            <person name="Bluhm B."/>
            <person name="Cannon C."/>
            <person name="Castanera R."/>
            <person name="Culley D."/>
            <person name="Daum C."/>
            <person name="Ezra D."/>
            <person name="Gonzalez J."/>
            <person name="Henrissat B."/>
            <person name="Kuo A."/>
            <person name="Liang C."/>
            <person name="Lipzen A."/>
            <person name="Lutzoni F."/>
            <person name="Magnuson J."/>
            <person name="Mondo S."/>
            <person name="Nolan M."/>
            <person name="Ohm R."/>
            <person name="Pangilinan J."/>
            <person name="Park H.-J."/>
            <person name="Ramirez L."/>
            <person name="Alfaro M."/>
            <person name="Sun H."/>
            <person name="Tritt A."/>
            <person name="Yoshinaga Y."/>
            <person name="Zwiers L.-H."/>
            <person name="Turgeon B."/>
            <person name="Goodwin S."/>
            <person name="Spatafora J."/>
            <person name="Crous P."/>
            <person name="Grigoriev I."/>
        </authorList>
    </citation>
    <scope>NUCLEOTIDE SEQUENCE</scope>
    <source>
        <strain evidence="2">CBS 262.69</strain>
    </source>
</reference>
<organism evidence="2 3">
    <name type="scientific">Trichodelitschia bisporula</name>
    <dbReference type="NCBI Taxonomy" id="703511"/>
    <lineage>
        <taxon>Eukaryota</taxon>
        <taxon>Fungi</taxon>
        <taxon>Dikarya</taxon>
        <taxon>Ascomycota</taxon>
        <taxon>Pezizomycotina</taxon>
        <taxon>Dothideomycetes</taxon>
        <taxon>Dothideomycetes incertae sedis</taxon>
        <taxon>Phaeotrichales</taxon>
        <taxon>Phaeotrichaceae</taxon>
        <taxon>Trichodelitschia</taxon>
    </lineage>
</organism>
<dbReference type="Proteomes" id="UP000799640">
    <property type="component" value="Unassembled WGS sequence"/>
</dbReference>
<feature type="region of interest" description="Disordered" evidence="1">
    <location>
        <begin position="471"/>
        <end position="503"/>
    </location>
</feature>
<proteinExistence type="predicted"/>
<name>A0A6G1HTP8_9PEZI</name>
<dbReference type="AlphaFoldDB" id="A0A6G1HTP8"/>
<feature type="region of interest" description="Disordered" evidence="1">
    <location>
        <begin position="350"/>
        <end position="416"/>
    </location>
</feature>
<dbReference type="EMBL" id="ML996698">
    <property type="protein sequence ID" value="KAF2399217.1"/>
    <property type="molecule type" value="Genomic_DNA"/>
</dbReference>
<feature type="compositionally biased region" description="Low complexity" evidence="1">
    <location>
        <begin position="352"/>
        <end position="367"/>
    </location>
</feature>
<evidence type="ECO:0000256" key="1">
    <source>
        <dbReference type="SAM" id="MobiDB-lite"/>
    </source>
</evidence>
<accession>A0A6G1HTP8</accession>
<gene>
    <name evidence="2" type="ORF">EJ06DRAFT_583158</name>
</gene>
<sequence>MNYSNRLPAVSLVMQDGRYYDEEDAARRQMEDLGIKRRAEITQASSLRDRVWQPGKELELQSLRDQAALERARAAGWANFGQTDPNVDREAHMMGVINSGQSHRLNRRAAGAPANSDNTSTMAQSVHARNVPSRAPLGRGAFQASLLQRRMSGMRREPNSPLHVPSRTPTARRASSPPFPQLRQAISQNGKYPATKPAPKAVPPVPRNDDWESDNDEDLARPPRFNPIIKWDDDDVCRAKVKIAKPSGVRAVVRPQTTGSENRAPMSSGSDLFAKPVVAQKLAAAQKLFVAQKPVVAQQSAQIQKPVHTTTDLRDDLLAQILNDDMRLTGHVEPTTKTGSKEIAQKVVNCHTSSKTGSTSVSTGKQTQKNRGKSRRGTGSLHAGENFSSVRKTRGSDKPFDNSVPANPHQPFEKVKSLSPTGFNEVANLGLDLRFAHIKYGPHTGKKSDKLGQQPAGTVYLGKVKHTAPRLLRKSSWESIGDAAPSSGKPARARPQTPSDDEF</sequence>
<protein>
    <submittedName>
        <fullName evidence="2">Uncharacterized protein</fullName>
    </submittedName>
</protein>